<protein>
    <submittedName>
        <fullName evidence="1">Uncharacterized protein</fullName>
    </submittedName>
</protein>
<proteinExistence type="predicted"/>
<sequence length="349" mass="37641">MGARRHFLPRVAASRWTATQGLVTTRGTVRICSWGGEEVGEAGLEWTAWCLNCNQHIGSRPAPRLHEAGSQEFIGQDVVQGAESGRRGQVLLDEQRLPGSRDVDETGAWRDLGRTFNLPNLGHLSAAQREVVGHACPACRRVSSVSGLASFPLCVQPLETPIAPREVDRDASPSADPWERPEETFARQNMGPKDDVCPHLFAALRQEPLAIAGAPFDGHASPAGPCARLQGNSKGSKVAESSLGPKGAAWKLLRAALHTSSVLADERDPARGSPIPPAGASVSLSFVVSGLSADLHAPTDALVLLVVLCWLIIRLRSCQYVQRCLLSPRRVCLRSSAWAFWRLAHSIMQ</sequence>
<gene>
    <name evidence="1" type="ORF">Cvel_18523</name>
</gene>
<reference evidence="1" key="1">
    <citation type="submission" date="2014-11" db="EMBL/GenBank/DDBJ databases">
        <authorList>
            <person name="Otto D Thomas"/>
            <person name="Naeem Raeece"/>
        </authorList>
    </citation>
    <scope>NUCLEOTIDE SEQUENCE</scope>
</reference>
<accession>A0A0G4FS76</accession>
<dbReference type="EMBL" id="CDMZ01000594">
    <property type="protein sequence ID" value="CEM17550.1"/>
    <property type="molecule type" value="Genomic_DNA"/>
</dbReference>
<name>A0A0G4FS76_9ALVE</name>
<dbReference type="AlphaFoldDB" id="A0A0G4FS76"/>
<dbReference type="PhylomeDB" id="A0A0G4FS76"/>
<organism evidence="1">
    <name type="scientific">Chromera velia CCMP2878</name>
    <dbReference type="NCBI Taxonomy" id="1169474"/>
    <lineage>
        <taxon>Eukaryota</taxon>
        <taxon>Sar</taxon>
        <taxon>Alveolata</taxon>
        <taxon>Colpodellida</taxon>
        <taxon>Chromeraceae</taxon>
        <taxon>Chromera</taxon>
    </lineage>
</organism>
<dbReference type="VEuPathDB" id="CryptoDB:Cvel_18523"/>
<evidence type="ECO:0000313" key="1">
    <source>
        <dbReference type="EMBL" id="CEM17550.1"/>
    </source>
</evidence>